<evidence type="ECO:0000256" key="2">
    <source>
        <dbReference type="SAM" id="MobiDB-lite"/>
    </source>
</evidence>
<feature type="compositionally biased region" description="Acidic residues" evidence="2">
    <location>
        <begin position="144"/>
        <end position="153"/>
    </location>
</feature>
<dbReference type="PANTHER" id="PTHR34297">
    <property type="entry name" value="HYPOTHETICAL CYTOSOLIC PROTEIN-RELATED"/>
    <property type="match status" value="1"/>
</dbReference>
<dbReference type="Pfam" id="PF03780">
    <property type="entry name" value="Asp23"/>
    <property type="match status" value="1"/>
</dbReference>
<evidence type="ECO:0000256" key="1">
    <source>
        <dbReference type="ARBA" id="ARBA00005721"/>
    </source>
</evidence>
<dbReference type="EMBL" id="CP099837">
    <property type="protein sequence ID" value="USY21596.1"/>
    <property type="molecule type" value="Genomic_DNA"/>
</dbReference>
<proteinExistence type="inferred from homology"/>
<gene>
    <name evidence="3" type="ORF">NE857_08335</name>
</gene>
<dbReference type="InterPro" id="IPR005531">
    <property type="entry name" value="Asp23"/>
</dbReference>
<evidence type="ECO:0000313" key="3">
    <source>
        <dbReference type="EMBL" id="USY21596.1"/>
    </source>
</evidence>
<feature type="region of interest" description="Disordered" evidence="2">
    <location>
        <begin position="139"/>
        <end position="159"/>
    </location>
</feature>
<dbReference type="PANTHER" id="PTHR34297:SF3">
    <property type="entry name" value="ALKALINE SHOCK PROTEIN 23"/>
    <property type="match status" value="1"/>
</dbReference>
<comment type="similarity">
    <text evidence="1">Belongs to the asp23 family.</text>
</comment>
<dbReference type="Proteomes" id="UP001055940">
    <property type="component" value="Chromosome"/>
</dbReference>
<name>A0ABY5DES4_9ACTN</name>
<keyword evidence="4" id="KW-1185">Reference proteome</keyword>
<accession>A0ABY5DES4</accession>
<protein>
    <submittedName>
        <fullName evidence="3">Asp23/Gls24 family envelope stress response protein</fullName>
    </submittedName>
</protein>
<sequence>MSDMKTETAVPSARDAAGKRNAANRDEQQGHTQIADGVVAKIAGMAAREIGGVHAMGGGTARMVGAMRDAVSGGSSSSSVAQGVSVEVGERQAAVDIDVVVEYGAAIQDLAAAVRRNVTSAVERMTGLEVTEINIKVDDIHLPEDDESADDGDSEPRVR</sequence>
<organism evidence="3 4">
    <name type="scientific">Nocardiopsis exhalans</name>
    <dbReference type="NCBI Taxonomy" id="163604"/>
    <lineage>
        <taxon>Bacteria</taxon>
        <taxon>Bacillati</taxon>
        <taxon>Actinomycetota</taxon>
        <taxon>Actinomycetes</taxon>
        <taxon>Streptosporangiales</taxon>
        <taxon>Nocardiopsidaceae</taxon>
        <taxon>Nocardiopsis</taxon>
    </lineage>
</organism>
<evidence type="ECO:0000313" key="4">
    <source>
        <dbReference type="Proteomes" id="UP001055940"/>
    </source>
</evidence>
<reference evidence="3" key="1">
    <citation type="submission" date="2022-06" db="EMBL/GenBank/DDBJ databases">
        <authorList>
            <person name="Ping M."/>
        </authorList>
    </citation>
    <scope>NUCLEOTIDE SEQUENCE</scope>
    <source>
        <strain evidence="3">JCM11759T</strain>
    </source>
</reference>
<feature type="region of interest" description="Disordered" evidence="2">
    <location>
        <begin position="1"/>
        <end position="35"/>
    </location>
</feature>